<name>A0A0F7S3H8_9BASI</name>
<keyword evidence="2" id="KW-1185">Reference proteome</keyword>
<dbReference type="EMBL" id="CCFA01004059">
    <property type="protein sequence ID" value="CDS01517.1"/>
    <property type="molecule type" value="Genomic_DNA"/>
</dbReference>
<reference evidence="2" key="1">
    <citation type="submission" date="2014-06" db="EMBL/GenBank/DDBJ databases">
        <authorList>
            <person name="Berkman P.J."/>
        </authorList>
    </citation>
    <scope>NUCLEOTIDE SEQUENCE [LARGE SCALE GENOMIC DNA]</scope>
</reference>
<gene>
    <name evidence="1" type="primary">SSCI68300.1</name>
</gene>
<organism evidence="1 2">
    <name type="scientific">Sporisorium scitamineum</name>
    <dbReference type="NCBI Taxonomy" id="49012"/>
    <lineage>
        <taxon>Eukaryota</taxon>
        <taxon>Fungi</taxon>
        <taxon>Dikarya</taxon>
        <taxon>Basidiomycota</taxon>
        <taxon>Ustilaginomycotina</taxon>
        <taxon>Ustilaginomycetes</taxon>
        <taxon>Ustilaginales</taxon>
        <taxon>Ustilaginaceae</taxon>
        <taxon>Sporisorium</taxon>
    </lineage>
</organism>
<evidence type="ECO:0000313" key="1">
    <source>
        <dbReference type="EMBL" id="CDS01517.1"/>
    </source>
</evidence>
<accession>A0A0F7S3H8</accession>
<proteinExistence type="predicted"/>
<protein>
    <submittedName>
        <fullName evidence="1">Uncharacterized protein</fullName>
    </submittedName>
</protein>
<sequence>MDSKAIHTLQYLQPHRFFGDRLSQIPLMNQTWTSAVSGFNRSSGRLKLAITLSSSA</sequence>
<dbReference type="Proteomes" id="UP000242770">
    <property type="component" value="Unassembled WGS sequence"/>
</dbReference>
<dbReference type="AlphaFoldDB" id="A0A0F7S3H8"/>
<evidence type="ECO:0000313" key="2">
    <source>
        <dbReference type="Proteomes" id="UP000242770"/>
    </source>
</evidence>